<dbReference type="InterPro" id="IPR009317">
    <property type="entry name" value="ChaB"/>
</dbReference>
<protein>
    <submittedName>
        <fullName evidence="2">Chab-2</fullName>
    </submittedName>
</protein>
<evidence type="ECO:0000313" key="2">
    <source>
        <dbReference type="EMBL" id="AGR56800.1"/>
    </source>
</evidence>
<dbReference type="InterPro" id="IPR037205">
    <property type="entry name" value="ChaB_sf"/>
</dbReference>
<feature type="region of interest" description="Disordered" evidence="1">
    <location>
        <begin position="73"/>
        <end position="98"/>
    </location>
</feature>
<dbReference type="Proteomes" id="UP000203768">
    <property type="component" value="Segment"/>
</dbReference>
<keyword evidence="3" id="KW-1185">Reference proteome</keyword>
<organism evidence="2 3">
    <name type="scientific">Hemileuca sp. nucleopolyhedrovirus</name>
    <dbReference type="NCBI Taxonomy" id="1367203"/>
    <lineage>
        <taxon>Viruses</taxon>
        <taxon>Viruses incertae sedis</taxon>
        <taxon>Naldaviricetes</taxon>
        <taxon>Lefavirales</taxon>
        <taxon>Baculoviridae</taxon>
        <taxon>Alphabaculovirus</taxon>
        <taxon>Alphabaculovirus heleucae</taxon>
        <taxon>Hemileuca species nucleopolyhedrovirus</taxon>
    </lineage>
</organism>
<dbReference type="OrthoDB" id="27883at10239"/>
<dbReference type="Pfam" id="PF06150">
    <property type="entry name" value="ChaB"/>
    <property type="match status" value="1"/>
</dbReference>
<dbReference type="Gene3D" id="1.10.1740.70">
    <property type="entry name" value="ChaB"/>
    <property type="match status" value="1"/>
</dbReference>
<proteinExistence type="predicted"/>
<dbReference type="RefSeq" id="YP_008378264.1">
    <property type="nucleotide sequence ID" value="NC_021923.1"/>
</dbReference>
<dbReference type="SUPFAM" id="SSF140376">
    <property type="entry name" value="ChaB-like"/>
    <property type="match status" value="1"/>
</dbReference>
<evidence type="ECO:0000313" key="3">
    <source>
        <dbReference type="Proteomes" id="UP000203768"/>
    </source>
</evidence>
<feature type="compositionally biased region" description="Low complexity" evidence="1">
    <location>
        <begin position="73"/>
        <end position="90"/>
    </location>
</feature>
<name>S5N367_9ABAC</name>
<accession>S5N367</accession>
<dbReference type="KEGG" id="vg:16489450"/>
<evidence type="ECO:0000256" key="1">
    <source>
        <dbReference type="SAM" id="MobiDB-lite"/>
    </source>
</evidence>
<dbReference type="EMBL" id="KF158713">
    <property type="protein sequence ID" value="AGR56800.1"/>
    <property type="molecule type" value="Genomic_DNA"/>
</dbReference>
<reference evidence="2 3" key="1">
    <citation type="journal article" date="2013" name="Virus Genes">
        <title>The genome of a baculovirus isolated from Hemileuca sp. encodes a serpin ortholog.</title>
        <authorList>
            <person name="Rohrmann G.F."/>
            <person name="Erlandson M.A."/>
            <person name="Theilmann D.A."/>
        </authorList>
    </citation>
    <scope>NUCLEOTIDE SEQUENCE [LARGE SCALE GENOMIC DNA]</scope>
</reference>
<dbReference type="GeneID" id="16489450"/>
<sequence length="98" mass="11087">MITFSDLPKSTLSLPYHGKRIFLKFYTKSIQLCMSKKAASRIAWKAVKRKYYKTPNGTWKPYDDSNSFDTTCTSSDNNTCSSNSSSTNSCDDNDNDLC</sequence>
<gene>
    <name evidence="2" type="ORF">Hesp048</name>
</gene>